<organism evidence="3 4">
    <name type="scientific">Sulfurivirga caldicuralii</name>
    <dbReference type="NCBI Taxonomy" id="364032"/>
    <lineage>
        <taxon>Bacteria</taxon>
        <taxon>Pseudomonadati</taxon>
        <taxon>Pseudomonadota</taxon>
        <taxon>Gammaproteobacteria</taxon>
        <taxon>Thiotrichales</taxon>
        <taxon>Piscirickettsiaceae</taxon>
        <taxon>Sulfurivirga</taxon>
    </lineage>
</organism>
<evidence type="ECO:0000313" key="3">
    <source>
        <dbReference type="EMBL" id="SIN71969.1"/>
    </source>
</evidence>
<keyword evidence="4" id="KW-1185">Reference proteome</keyword>
<dbReference type="STRING" id="364032.SAMN05443662_0279"/>
<dbReference type="Proteomes" id="UP000198461">
    <property type="component" value="Unassembled WGS sequence"/>
</dbReference>
<dbReference type="AlphaFoldDB" id="A0A1N6DMB8"/>
<reference evidence="4" key="1">
    <citation type="submission" date="2016-11" db="EMBL/GenBank/DDBJ databases">
        <authorList>
            <person name="Varghese N."/>
            <person name="Submissions S."/>
        </authorList>
    </citation>
    <scope>NUCLEOTIDE SEQUENCE [LARGE SCALE GENOMIC DNA]</scope>
    <source>
        <strain evidence="4">DSM 17737</strain>
    </source>
</reference>
<dbReference type="InterPro" id="IPR012640">
    <property type="entry name" value="Membr_lipoprot_lipid_attach_CS"/>
</dbReference>
<gene>
    <name evidence="3" type="ORF">SAMN05443662_0279</name>
</gene>
<evidence type="ECO:0000256" key="1">
    <source>
        <dbReference type="ARBA" id="ARBA00017922"/>
    </source>
</evidence>
<dbReference type="EMBL" id="FSRE01000001">
    <property type="protein sequence ID" value="SIN71969.1"/>
    <property type="molecule type" value="Genomic_DNA"/>
</dbReference>
<name>A0A1N6DMB8_9GAMM</name>
<dbReference type="OrthoDB" id="5917490at2"/>
<evidence type="ECO:0000256" key="2">
    <source>
        <dbReference type="ARBA" id="ARBA00022729"/>
    </source>
</evidence>
<protein>
    <recommendedName>
        <fullName evidence="1">Type IV secretion system putative lipoprotein virB7</fullName>
    </recommendedName>
</protein>
<sequence>MTIDFPCLFHGLNSATLSAMKRVIFLLSLLVLLAGCSHNDNATVWPLDKSCNLHQQACTATHGDQAVTLAITPRPIPVAKPLQVEVRLRNIPAKQVALDISGLNMYMGYNRVTLKQENNDVWTGSSMLAFCTNDTMQWQLTVLIDTPDGQQIQVPFYLETHRNPTYPTPVKE</sequence>
<evidence type="ECO:0000313" key="4">
    <source>
        <dbReference type="Proteomes" id="UP000198461"/>
    </source>
</evidence>
<proteinExistence type="predicted"/>
<keyword evidence="2" id="KW-0732">Signal</keyword>
<dbReference type="Pfam" id="PF08139">
    <property type="entry name" value="LPAM_1"/>
    <property type="match status" value="1"/>
</dbReference>
<accession>A0A1N6DMB8</accession>